<feature type="transmembrane region" description="Helical" evidence="6">
    <location>
        <begin position="392"/>
        <end position="413"/>
    </location>
</feature>
<evidence type="ECO:0000256" key="6">
    <source>
        <dbReference type="SAM" id="Phobius"/>
    </source>
</evidence>
<reference evidence="7 8" key="1">
    <citation type="submission" date="2017-11" db="EMBL/GenBank/DDBJ databases">
        <title>Revised Sequence and Annotation of the Rhodobaca barguzinensis strain alga05 Genome.</title>
        <authorList>
            <person name="Kopejtka K."/>
            <person name="Tomasch J.M."/>
            <person name="Bunk B."/>
            <person name="Koblizek M."/>
        </authorList>
    </citation>
    <scope>NUCLEOTIDE SEQUENCE [LARGE SCALE GENOMIC DNA]</scope>
    <source>
        <strain evidence="8">alga05</strain>
    </source>
</reference>
<dbReference type="GO" id="GO:0016020">
    <property type="term" value="C:membrane"/>
    <property type="evidence" value="ECO:0007669"/>
    <property type="project" value="UniProtKB-SubCell"/>
</dbReference>
<comment type="subcellular location">
    <subcellularLocation>
        <location evidence="1">Membrane</location>
        <topology evidence="1">Multi-pass membrane protein</topology>
    </subcellularLocation>
</comment>
<dbReference type="GO" id="GO:0055085">
    <property type="term" value="P:transmembrane transport"/>
    <property type="evidence" value="ECO:0007669"/>
    <property type="project" value="TreeGrafter"/>
</dbReference>
<dbReference type="InterPro" id="IPR002549">
    <property type="entry name" value="AI-2E-like"/>
</dbReference>
<name>A0A2K8K7E3_9RHOB</name>
<evidence type="ECO:0000256" key="2">
    <source>
        <dbReference type="ARBA" id="ARBA00009773"/>
    </source>
</evidence>
<evidence type="ECO:0000256" key="5">
    <source>
        <dbReference type="ARBA" id="ARBA00023136"/>
    </source>
</evidence>
<comment type="similarity">
    <text evidence="2">Belongs to the autoinducer-2 exporter (AI-2E) (TC 2.A.86) family.</text>
</comment>
<evidence type="ECO:0000256" key="1">
    <source>
        <dbReference type="ARBA" id="ARBA00004141"/>
    </source>
</evidence>
<keyword evidence="4 6" id="KW-1133">Transmembrane helix</keyword>
<feature type="transmembrane region" description="Helical" evidence="6">
    <location>
        <begin position="221"/>
        <end position="246"/>
    </location>
</feature>
<feature type="transmembrane region" description="Helical" evidence="6">
    <location>
        <begin position="72"/>
        <end position="91"/>
    </location>
</feature>
<protein>
    <submittedName>
        <fullName evidence="7">AI-2E family transporter</fullName>
    </submittedName>
</protein>
<evidence type="ECO:0000313" key="7">
    <source>
        <dbReference type="EMBL" id="ATX65374.1"/>
    </source>
</evidence>
<dbReference type="KEGG" id="rbg:BG454_05665"/>
<keyword evidence="8" id="KW-1185">Reference proteome</keyword>
<keyword evidence="3 6" id="KW-0812">Transmembrane</keyword>
<evidence type="ECO:0000313" key="8">
    <source>
        <dbReference type="Proteomes" id="UP000228948"/>
    </source>
</evidence>
<dbReference type="STRING" id="441209.GCA_001870665_00048"/>
<dbReference type="Pfam" id="PF01594">
    <property type="entry name" value="AI-2E_transport"/>
    <property type="match status" value="1"/>
</dbReference>
<evidence type="ECO:0000256" key="3">
    <source>
        <dbReference type="ARBA" id="ARBA00022692"/>
    </source>
</evidence>
<proteinExistence type="inferred from homology"/>
<feature type="transmembrane region" description="Helical" evidence="6">
    <location>
        <begin position="126"/>
        <end position="147"/>
    </location>
</feature>
<keyword evidence="5 6" id="KW-0472">Membrane</keyword>
<feature type="transmembrane region" description="Helical" evidence="6">
    <location>
        <begin position="283"/>
        <end position="305"/>
    </location>
</feature>
<dbReference type="PANTHER" id="PTHR21716:SF16">
    <property type="entry name" value="BLL1467 PROTEIN"/>
    <property type="match status" value="1"/>
</dbReference>
<feature type="transmembrane region" description="Helical" evidence="6">
    <location>
        <begin position="97"/>
        <end position="114"/>
    </location>
</feature>
<sequence>MRQARHERHSLWETTDYKRPSACAVPATGHHGTASGAARFPHVGPALNPDEILPPVPPKLSRSDPGGTIQQPAAPTTAIVGIFIILLLAAIQYAREFLLPVVVALLLFFVFVPLQRRALRIGLPGSLTAAALVLGLLVGIASIFFLLSGPVMEVANNLPEIVRDLTARIEAARDVFLAIIQNFRAGAENDIPQLRPASAIEEATNGEEEEDDLLMNTLSGALLYLTETPAIVAQVIFALVLLFFLLSSSDLIYLKIIQSFDGFAGKRAALTALREVERNLGGYLGTVAVINAGLGVSIGLAMWALGMPVPLLFAVLAFLLNFIPYLGAVMGIILASLVALLWFDTLSSMLLVAGVYLLLTSIEGQLITPAFLARRLRMNTALVFLSVAFWAWMWSFLGMLIAVPILVALRVIAEQIPQWRIFANLLSGDPVRVIKGARKAD</sequence>
<dbReference type="PANTHER" id="PTHR21716">
    <property type="entry name" value="TRANSMEMBRANE PROTEIN"/>
    <property type="match status" value="1"/>
</dbReference>
<dbReference type="AlphaFoldDB" id="A0A2K8K7E3"/>
<evidence type="ECO:0000256" key="4">
    <source>
        <dbReference type="ARBA" id="ARBA00022989"/>
    </source>
</evidence>
<feature type="transmembrane region" description="Helical" evidence="6">
    <location>
        <begin position="350"/>
        <end position="372"/>
    </location>
</feature>
<dbReference type="Proteomes" id="UP000228948">
    <property type="component" value="Chromosome"/>
</dbReference>
<dbReference type="EMBL" id="CP024899">
    <property type="protein sequence ID" value="ATX65374.1"/>
    <property type="molecule type" value="Genomic_DNA"/>
</dbReference>
<gene>
    <name evidence="7" type="ORF">BG454_05665</name>
</gene>
<feature type="transmembrane region" description="Helical" evidence="6">
    <location>
        <begin position="311"/>
        <end position="343"/>
    </location>
</feature>
<organism evidence="7 8">
    <name type="scientific">Roseinatronobacter bogoriensis subsp. barguzinensis</name>
    <dbReference type="NCBI Taxonomy" id="441209"/>
    <lineage>
        <taxon>Bacteria</taxon>
        <taxon>Pseudomonadati</taxon>
        <taxon>Pseudomonadota</taxon>
        <taxon>Alphaproteobacteria</taxon>
        <taxon>Rhodobacterales</taxon>
        <taxon>Paracoccaceae</taxon>
        <taxon>Roseinatronobacter</taxon>
    </lineage>
</organism>
<accession>A0A2K8K7E3</accession>